<sequence length="195" mass="20931">NNASVTNSNNLNTINSSINNASVTNSNNLNTINSSINNASVTNSNNLNTINSSINNASVTNSNNLNTINDSINNLGSELSSNGEALSDIRDSLEQDEHDISSFEGLGSIFDNGVGGITSSFSSVVNYNLGVPPVFQDSSSSCSFSTSLSYGTFEFPVGETLDTIRPHLDSLWSFLFIYVSFLMYYKGFIVVSKFL</sequence>
<organism evidence="2">
    <name type="scientific">uncultured Sulfurovum sp</name>
    <dbReference type="NCBI Taxonomy" id="269237"/>
    <lineage>
        <taxon>Bacteria</taxon>
        <taxon>Pseudomonadati</taxon>
        <taxon>Campylobacterota</taxon>
        <taxon>Epsilonproteobacteria</taxon>
        <taxon>Campylobacterales</taxon>
        <taxon>Sulfurovaceae</taxon>
        <taxon>Sulfurovum</taxon>
        <taxon>environmental samples</taxon>
    </lineage>
</organism>
<keyword evidence="1" id="KW-0472">Membrane</keyword>
<accession>A0A6S6S9P0</accession>
<proteinExistence type="predicted"/>
<evidence type="ECO:0000256" key="1">
    <source>
        <dbReference type="SAM" id="Phobius"/>
    </source>
</evidence>
<feature type="non-terminal residue" evidence="2">
    <location>
        <position position="1"/>
    </location>
</feature>
<reference evidence="2" key="1">
    <citation type="submission" date="2020-01" db="EMBL/GenBank/DDBJ databases">
        <authorList>
            <person name="Meier V. D."/>
            <person name="Meier V D."/>
        </authorList>
    </citation>
    <scope>NUCLEOTIDE SEQUENCE</scope>
    <source>
        <strain evidence="2">HLG_WM_MAG_03</strain>
    </source>
</reference>
<keyword evidence="1" id="KW-1133">Transmembrane helix</keyword>
<keyword evidence="1" id="KW-0812">Transmembrane</keyword>
<dbReference type="AlphaFoldDB" id="A0A6S6S9P0"/>
<name>A0A6S6S9P0_9BACT</name>
<feature type="transmembrane region" description="Helical" evidence="1">
    <location>
        <begin position="171"/>
        <end position="191"/>
    </location>
</feature>
<dbReference type="EMBL" id="CACVAR010000057">
    <property type="protein sequence ID" value="CAA6799802.1"/>
    <property type="molecule type" value="Genomic_DNA"/>
</dbReference>
<evidence type="ECO:0000313" key="2">
    <source>
        <dbReference type="EMBL" id="CAA6799802.1"/>
    </source>
</evidence>
<protein>
    <submittedName>
        <fullName evidence="2">Uncharacterized protein</fullName>
    </submittedName>
</protein>
<gene>
    <name evidence="2" type="ORF">HELGO_WM31557</name>
</gene>